<dbReference type="InterPro" id="IPR012902">
    <property type="entry name" value="N_methyl_site"/>
</dbReference>
<dbReference type="SUPFAM" id="SSF54523">
    <property type="entry name" value="Pili subunits"/>
    <property type="match status" value="1"/>
</dbReference>
<evidence type="ECO:0000313" key="1">
    <source>
        <dbReference type="EMBL" id="KDB52374.1"/>
    </source>
</evidence>
<dbReference type="RefSeq" id="WP_037481266.1">
    <property type="nucleotide sequence ID" value="NZ_AZRA01000050.1"/>
</dbReference>
<organism evidence="1 2">
    <name type="scientific">Sphaerotilus natans subsp. natans DSM 6575</name>
    <dbReference type="NCBI Taxonomy" id="1286631"/>
    <lineage>
        <taxon>Bacteria</taxon>
        <taxon>Pseudomonadati</taxon>
        <taxon>Pseudomonadota</taxon>
        <taxon>Betaproteobacteria</taxon>
        <taxon>Burkholderiales</taxon>
        <taxon>Sphaerotilaceae</taxon>
        <taxon>Sphaerotilus</taxon>
    </lineage>
</organism>
<proteinExistence type="predicted"/>
<dbReference type="NCBIfam" id="TIGR02532">
    <property type="entry name" value="IV_pilin_GFxxxE"/>
    <property type="match status" value="1"/>
</dbReference>
<dbReference type="AlphaFoldDB" id="A0A059KMD3"/>
<name>A0A059KMD3_9BURK</name>
<dbReference type="InterPro" id="IPR045584">
    <property type="entry name" value="Pilin-like"/>
</dbReference>
<evidence type="ECO:0008006" key="3">
    <source>
        <dbReference type="Google" id="ProtNLM"/>
    </source>
</evidence>
<protein>
    <recommendedName>
        <fullName evidence="3">Prepilin-type N-terminal cleavage/methylation domain-containing protein</fullName>
    </recommendedName>
</protein>
<dbReference type="EMBL" id="AZRA01000050">
    <property type="protein sequence ID" value="KDB52374.1"/>
    <property type="molecule type" value="Genomic_DNA"/>
</dbReference>
<dbReference type="STRING" id="34103.SAMN05421778_11580"/>
<evidence type="ECO:0000313" key="2">
    <source>
        <dbReference type="Proteomes" id="UP000026714"/>
    </source>
</evidence>
<sequence length="181" mass="19517">MTSRPAPGLTLPELLLVLALLGLLAALALPSLAEQLHRRRLMAASAALQADLQLLREATTARHRLLRLSLHDLPEGHCRLIHDGDAADCRCEADARHQPQVECRAGTQLLRATLLPRSQGLVLRANVASLRAEPRHGTLTPTGTIELTGSRGGPVLRHVVNILGRTRLCTPTLPLPGVPRC</sequence>
<reference evidence="1 2" key="1">
    <citation type="journal article" date="2014" name="FEMS Microbiol. Ecol.">
        <title>Sphaerotilus natans encrusted with nanoball-shaped Fe(III) oxide minerals formed by nitrate-reducing mixotrophic Fe(II) oxidation.</title>
        <authorList>
            <person name="Park S."/>
            <person name="Kim D.H."/>
            <person name="Lee J.H."/>
            <person name="Hur H.G."/>
        </authorList>
    </citation>
    <scope>NUCLEOTIDE SEQUENCE [LARGE SCALE GENOMIC DNA]</scope>
    <source>
        <strain evidence="1 2">DSM 6575</strain>
    </source>
</reference>
<accession>A0A059KMD3</accession>
<gene>
    <name evidence="1" type="ORF">X805_19890</name>
</gene>
<keyword evidence="2" id="KW-1185">Reference proteome</keyword>
<comment type="caution">
    <text evidence="1">The sequence shown here is derived from an EMBL/GenBank/DDBJ whole genome shotgun (WGS) entry which is preliminary data.</text>
</comment>
<dbReference type="Proteomes" id="UP000026714">
    <property type="component" value="Unassembled WGS sequence"/>
</dbReference>
<dbReference type="eggNOG" id="COG4970">
    <property type="taxonomic scope" value="Bacteria"/>
</dbReference>
<dbReference type="Gene3D" id="3.30.700.10">
    <property type="entry name" value="Glycoprotein, Type 4 Pilin"/>
    <property type="match status" value="1"/>
</dbReference>